<evidence type="ECO:0000313" key="1">
    <source>
        <dbReference type="EMBL" id="JAH06228.1"/>
    </source>
</evidence>
<name>A0A0E9PQX3_ANGAN</name>
<sequence length="41" mass="4859">MLFHLLSQKNSFNLLEDHTLSAKQKIEHTLHLNLNHYVVCQ</sequence>
<dbReference type="EMBL" id="GBXM01102349">
    <property type="protein sequence ID" value="JAH06228.1"/>
    <property type="molecule type" value="Transcribed_RNA"/>
</dbReference>
<reference evidence="1" key="2">
    <citation type="journal article" date="2015" name="Fish Shellfish Immunol.">
        <title>Early steps in the European eel (Anguilla anguilla)-Vibrio vulnificus interaction in the gills: Role of the RtxA13 toxin.</title>
        <authorList>
            <person name="Callol A."/>
            <person name="Pajuelo D."/>
            <person name="Ebbesson L."/>
            <person name="Teles M."/>
            <person name="MacKenzie S."/>
            <person name="Amaro C."/>
        </authorList>
    </citation>
    <scope>NUCLEOTIDE SEQUENCE</scope>
</reference>
<proteinExistence type="predicted"/>
<accession>A0A0E9PQX3</accession>
<dbReference type="AlphaFoldDB" id="A0A0E9PQX3"/>
<organism evidence="1">
    <name type="scientific">Anguilla anguilla</name>
    <name type="common">European freshwater eel</name>
    <name type="synonym">Muraena anguilla</name>
    <dbReference type="NCBI Taxonomy" id="7936"/>
    <lineage>
        <taxon>Eukaryota</taxon>
        <taxon>Metazoa</taxon>
        <taxon>Chordata</taxon>
        <taxon>Craniata</taxon>
        <taxon>Vertebrata</taxon>
        <taxon>Euteleostomi</taxon>
        <taxon>Actinopterygii</taxon>
        <taxon>Neopterygii</taxon>
        <taxon>Teleostei</taxon>
        <taxon>Anguilliformes</taxon>
        <taxon>Anguillidae</taxon>
        <taxon>Anguilla</taxon>
    </lineage>
</organism>
<reference evidence="1" key="1">
    <citation type="submission" date="2014-11" db="EMBL/GenBank/DDBJ databases">
        <authorList>
            <person name="Amaro Gonzalez C."/>
        </authorList>
    </citation>
    <scope>NUCLEOTIDE SEQUENCE</scope>
</reference>
<protein>
    <submittedName>
        <fullName evidence="1">Uncharacterized protein</fullName>
    </submittedName>
</protein>